<proteinExistence type="predicted"/>
<feature type="transmembrane region" description="Helical" evidence="5">
    <location>
        <begin position="54"/>
        <end position="70"/>
    </location>
</feature>
<evidence type="ECO:0000256" key="3">
    <source>
        <dbReference type="ARBA" id="ARBA00022989"/>
    </source>
</evidence>
<dbReference type="Proteomes" id="UP000238954">
    <property type="component" value="Chromosome"/>
</dbReference>
<evidence type="ECO:0000256" key="5">
    <source>
        <dbReference type="SAM" id="Phobius"/>
    </source>
</evidence>
<feature type="transmembrane region" description="Helical" evidence="5">
    <location>
        <begin position="6"/>
        <end position="23"/>
    </location>
</feature>
<evidence type="ECO:0000256" key="4">
    <source>
        <dbReference type="ARBA" id="ARBA00023136"/>
    </source>
</evidence>
<dbReference type="InterPro" id="IPR023352">
    <property type="entry name" value="MAPEG-like_dom_sf"/>
</dbReference>
<dbReference type="EMBL" id="PHFW01000002">
    <property type="protein sequence ID" value="PQM27984.1"/>
    <property type="molecule type" value="Genomic_DNA"/>
</dbReference>
<dbReference type="SUPFAM" id="SSF161084">
    <property type="entry name" value="MAPEG domain-like"/>
    <property type="match status" value="1"/>
</dbReference>
<organism evidence="6 7">
    <name type="scientific">Sphingopyxis lindanitolerans</name>
    <dbReference type="NCBI Taxonomy" id="2054227"/>
    <lineage>
        <taxon>Bacteria</taxon>
        <taxon>Pseudomonadati</taxon>
        <taxon>Pseudomonadota</taxon>
        <taxon>Alphaproteobacteria</taxon>
        <taxon>Sphingomonadales</taxon>
        <taxon>Sphingomonadaceae</taxon>
        <taxon>Sphingopyxis</taxon>
    </lineage>
</organism>
<dbReference type="PANTHER" id="PTHR35814">
    <property type="match status" value="1"/>
</dbReference>
<dbReference type="Pfam" id="PF01124">
    <property type="entry name" value="MAPEG"/>
    <property type="match status" value="1"/>
</dbReference>
<protein>
    <submittedName>
        <fullName evidence="6">GST-like protein</fullName>
    </submittedName>
</protein>
<evidence type="ECO:0000256" key="2">
    <source>
        <dbReference type="ARBA" id="ARBA00022692"/>
    </source>
</evidence>
<dbReference type="OrthoDB" id="7619858at2"/>
<comment type="subcellular location">
    <subcellularLocation>
        <location evidence="1">Membrane</location>
    </subcellularLocation>
</comment>
<comment type="caution">
    <text evidence="6">The sequence shown here is derived from an EMBL/GenBank/DDBJ whole genome shotgun (WGS) entry which is preliminary data.</text>
</comment>
<dbReference type="GO" id="GO:0016020">
    <property type="term" value="C:membrane"/>
    <property type="evidence" value="ECO:0007669"/>
    <property type="project" value="UniProtKB-SubCell"/>
</dbReference>
<evidence type="ECO:0000313" key="6">
    <source>
        <dbReference type="EMBL" id="PQM27984.1"/>
    </source>
</evidence>
<dbReference type="AlphaFoldDB" id="A0A2S8B6F1"/>
<dbReference type="Gene3D" id="1.20.120.550">
    <property type="entry name" value="Membrane associated eicosanoid/glutathione metabolism-like domain"/>
    <property type="match status" value="1"/>
</dbReference>
<keyword evidence="2 5" id="KW-0812">Transmembrane</keyword>
<keyword evidence="4 5" id="KW-0472">Membrane</keyword>
<dbReference type="RefSeq" id="WP_105998245.1">
    <property type="nucleotide sequence ID" value="NZ_CM009578.1"/>
</dbReference>
<sequence length="164" mass="17779">MIILPISLTIAAGAALLNLWLSVRVGRVRTREKVFVGDGGNEAVTRRMRAHSNFVENTAFVLILLALVELGIGPSIWLWAAGALYLVGRILHALGMDGMRWGRMVGTIITMLTQLGLAITAVALVYTTPVSFAGGSHRGGSAAIGWWRRNRRAAGYRGESWDVH</sequence>
<dbReference type="PANTHER" id="PTHR35814:SF1">
    <property type="entry name" value="GLUTATHIONE S-TRANSFERASE-RELATED"/>
    <property type="match status" value="1"/>
</dbReference>
<reference evidence="7" key="1">
    <citation type="submission" date="2017-11" db="EMBL/GenBank/DDBJ databases">
        <title>The complete genome sequence of Sphingopyxis pomeranensis sp. nov. strain WS5A3p.</title>
        <authorList>
            <person name="Kaminski M.A."/>
        </authorList>
    </citation>
    <scope>NUCLEOTIDE SEQUENCE [LARGE SCALE GENOMIC DNA]</scope>
    <source>
        <strain evidence="7">WS5A3p</strain>
    </source>
</reference>
<keyword evidence="3 5" id="KW-1133">Transmembrane helix</keyword>
<accession>A0A2S8B6F1</accession>
<feature type="transmembrane region" description="Helical" evidence="5">
    <location>
        <begin position="106"/>
        <end position="126"/>
    </location>
</feature>
<gene>
    <name evidence="6" type="ORF">CVO77_05490</name>
</gene>
<keyword evidence="7" id="KW-1185">Reference proteome</keyword>
<evidence type="ECO:0000313" key="7">
    <source>
        <dbReference type="Proteomes" id="UP000238954"/>
    </source>
</evidence>
<evidence type="ECO:0000256" key="1">
    <source>
        <dbReference type="ARBA" id="ARBA00004370"/>
    </source>
</evidence>
<name>A0A2S8B6F1_9SPHN</name>
<dbReference type="InterPro" id="IPR001129">
    <property type="entry name" value="Membr-assoc_MAPEG"/>
</dbReference>